<dbReference type="EMBL" id="CP034208">
    <property type="protein sequence ID" value="QBZ62660.1"/>
    <property type="molecule type" value="Genomic_DNA"/>
</dbReference>
<protein>
    <submittedName>
        <fullName evidence="3">Uncharacterized protein</fullName>
    </submittedName>
</protein>
<reference evidence="3 4" key="1">
    <citation type="journal article" date="2019" name="Mol. Biol. Evol.">
        <title>Blast fungal genomes show frequent chromosomal changes, gene gains and losses, and effector gene turnover.</title>
        <authorList>
            <person name="Gomez Luciano L.B."/>
            <person name="Jason Tsai I."/>
            <person name="Chuma I."/>
            <person name="Tosa Y."/>
            <person name="Chen Y.H."/>
            <person name="Li J.Y."/>
            <person name="Li M.Y."/>
            <person name="Jade Lu M.Y."/>
            <person name="Nakayashiki H."/>
            <person name="Li W.H."/>
        </authorList>
    </citation>
    <scope>NUCLEOTIDE SEQUENCE [LARGE SCALE GENOMIC DNA]</scope>
    <source>
        <strain evidence="3">MZ5-1-6</strain>
    </source>
</reference>
<feature type="chain" id="PRO_5020391043" evidence="2">
    <location>
        <begin position="19"/>
        <end position="140"/>
    </location>
</feature>
<dbReference type="AlphaFoldDB" id="A0A4P7NKT8"/>
<evidence type="ECO:0000313" key="4">
    <source>
        <dbReference type="Proteomes" id="UP000294847"/>
    </source>
</evidence>
<accession>A0A4P7NKT8</accession>
<feature type="signal peptide" evidence="2">
    <location>
        <begin position="1"/>
        <end position="18"/>
    </location>
</feature>
<evidence type="ECO:0000313" key="3">
    <source>
        <dbReference type="EMBL" id="QBZ62660.1"/>
    </source>
</evidence>
<name>A0A4P7NKT8_PYROR</name>
<proteinExistence type="predicted"/>
<keyword evidence="2" id="KW-0732">Signal</keyword>
<organism evidence="3 4">
    <name type="scientific">Pyricularia oryzae</name>
    <name type="common">Rice blast fungus</name>
    <name type="synonym">Magnaporthe oryzae</name>
    <dbReference type="NCBI Taxonomy" id="318829"/>
    <lineage>
        <taxon>Eukaryota</taxon>
        <taxon>Fungi</taxon>
        <taxon>Dikarya</taxon>
        <taxon>Ascomycota</taxon>
        <taxon>Pezizomycotina</taxon>
        <taxon>Sordariomycetes</taxon>
        <taxon>Sordariomycetidae</taxon>
        <taxon>Magnaporthales</taxon>
        <taxon>Pyriculariaceae</taxon>
        <taxon>Pyricularia</taxon>
    </lineage>
</organism>
<sequence length="140" mass="14864">MHVKTTCIIAALLPISLAAPSIYSKSLATTKPHEYSNIILHHRGVPLFNIEKSESGKCMGCLPKYRVRPDPGTSATFWNGVEDGQAARARFFKKAGDKCKAGFQKAADCIGLGKKAGTAKEAGAGEKARAETVGSNEGKE</sequence>
<evidence type="ECO:0000256" key="1">
    <source>
        <dbReference type="SAM" id="MobiDB-lite"/>
    </source>
</evidence>
<feature type="region of interest" description="Disordered" evidence="1">
    <location>
        <begin position="117"/>
        <end position="140"/>
    </location>
</feature>
<evidence type="ECO:0000256" key="2">
    <source>
        <dbReference type="SAM" id="SignalP"/>
    </source>
</evidence>
<dbReference type="Proteomes" id="UP000294847">
    <property type="component" value="Chromosome 5"/>
</dbReference>
<gene>
    <name evidence="3" type="ORF">PoMZ_11543</name>
</gene>